<evidence type="ECO:0000313" key="2">
    <source>
        <dbReference type="EMBL" id="KAK9826939.1"/>
    </source>
</evidence>
<dbReference type="InterPro" id="IPR036890">
    <property type="entry name" value="HATPase_C_sf"/>
</dbReference>
<dbReference type="SUPFAM" id="SSF55874">
    <property type="entry name" value="ATPase domain of HSP90 chaperone/DNA topoisomerase II/histidine kinase"/>
    <property type="match status" value="1"/>
</dbReference>
<comment type="caution">
    <text evidence="2">The sequence shown here is derived from an EMBL/GenBank/DDBJ whole genome shotgun (WGS) entry which is preliminary data.</text>
</comment>
<feature type="compositionally biased region" description="Polar residues" evidence="1">
    <location>
        <begin position="362"/>
        <end position="381"/>
    </location>
</feature>
<organism evidence="2 3">
    <name type="scientific">Apatococcus lobatus</name>
    <dbReference type="NCBI Taxonomy" id="904363"/>
    <lineage>
        <taxon>Eukaryota</taxon>
        <taxon>Viridiplantae</taxon>
        <taxon>Chlorophyta</taxon>
        <taxon>core chlorophytes</taxon>
        <taxon>Trebouxiophyceae</taxon>
        <taxon>Chlorellales</taxon>
        <taxon>Chlorellaceae</taxon>
        <taxon>Apatococcus</taxon>
    </lineage>
</organism>
<feature type="compositionally biased region" description="Low complexity" evidence="1">
    <location>
        <begin position="382"/>
        <end position="399"/>
    </location>
</feature>
<keyword evidence="3" id="KW-1185">Reference proteome</keyword>
<evidence type="ECO:0000256" key="1">
    <source>
        <dbReference type="SAM" id="MobiDB-lite"/>
    </source>
</evidence>
<protein>
    <recommendedName>
        <fullName evidence="4">GAF domain-containing protein</fullName>
    </recommendedName>
</protein>
<feature type="region of interest" description="Disordered" evidence="1">
    <location>
        <begin position="357"/>
        <end position="428"/>
    </location>
</feature>
<dbReference type="InterPro" id="IPR053334">
    <property type="entry name" value="Chloroplast_Sensor_Kinase"/>
</dbReference>
<evidence type="ECO:0008006" key="4">
    <source>
        <dbReference type="Google" id="ProtNLM"/>
    </source>
</evidence>
<gene>
    <name evidence="2" type="ORF">WJX74_000936</name>
</gene>
<evidence type="ECO:0000313" key="3">
    <source>
        <dbReference type="Proteomes" id="UP001438707"/>
    </source>
</evidence>
<dbReference type="AlphaFoldDB" id="A0AAW1QZH5"/>
<dbReference type="EMBL" id="JALJOS010000019">
    <property type="protein sequence ID" value="KAK9826939.1"/>
    <property type="molecule type" value="Genomic_DNA"/>
</dbReference>
<feature type="region of interest" description="Disordered" evidence="1">
    <location>
        <begin position="441"/>
        <end position="487"/>
    </location>
</feature>
<proteinExistence type="predicted"/>
<dbReference type="PANTHER" id="PTHR48206:SF1">
    <property type="entry name" value="CHLOROPLAST SENSOR KINASE, CHLOROPLASTIC"/>
    <property type="match status" value="1"/>
</dbReference>
<feature type="compositionally biased region" description="Polar residues" evidence="1">
    <location>
        <begin position="455"/>
        <end position="478"/>
    </location>
</feature>
<name>A0AAW1QZH5_9CHLO</name>
<accession>A0AAW1QZH5</accession>
<sequence length="721" mass="76237">MCSSGPACLSSDLQLLERVRNVPPLARVWLSQRPSTTGQRFAVHARTGWSSFNTTGRAFSAVRVHFSSGRAATAEAPQAHLQPSPELRGAAKEQLQLLQALLGRGSDREYECSFFLRHPSQVQNSNLMQLECIASLGWDASLPGLSASSREREVLVLDKTDPQFHKMQRLLREQEVVLLPDSSGLLMPVLTAEKKLVGLLMVEHLGSQSAAHKSRGAPTRLPALQQAAVGASLERPQHAFSPAELQAVQLVVSTLGKACTIENRAALDRGKLNAVHAQADTLVSEARGSLVTMRSLSSILLPRLKEGDASKDLASNIAAQGNHLQQLIKEFEATLKQNPASQASLESLPRQLRQFDAGQEARPQQQNLGDSSPSQGLNASNPSPEQQPLLAAPPSAALSGPVDDPPCSEAQHSSSSSTSMGHTPLPTETHEAHTLNADRGSTHSLTVHGQGPVHSKTSQEASAKLPRSNTSSQSSNARALSVPLSTKRKKAMSAKGSGVAAAIGPLLQAMQGLLSVTGVTLSLNEVLEAQVAPFMCQARNPQNGNQPQPAQQPHVGPALVLAPRPHRPLVAAMEHEALQDLLSWLLDGAMQRAPPGGTVYVSAEALGSGIAITITDTGASLADSPISNGDVSQPALDKQSLERCLEEPRQDASAAIQRLFEGLPAGSGATSLKFADKLLKEVGGHLCVLPIARAQPSDHSSGTCVHAWIPGVKQMQVAGSQ</sequence>
<dbReference type="Proteomes" id="UP001438707">
    <property type="component" value="Unassembled WGS sequence"/>
</dbReference>
<reference evidence="2 3" key="1">
    <citation type="journal article" date="2024" name="Nat. Commun.">
        <title>Phylogenomics reveals the evolutionary origins of lichenization in chlorophyte algae.</title>
        <authorList>
            <person name="Puginier C."/>
            <person name="Libourel C."/>
            <person name="Otte J."/>
            <person name="Skaloud P."/>
            <person name="Haon M."/>
            <person name="Grisel S."/>
            <person name="Petersen M."/>
            <person name="Berrin J.G."/>
            <person name="Delaux P.M."/>
            <person name="Dal Grande F."/>
            <person name="Keller J."/>
        </authorList>
    </citation>
    <scope>NUCLEOTIDE SEQUENCE [LARGE SCALE GENOMIC DNA]</scope>
    <source>
        <strain evidence="2 3">SAG 2145</strain>
    </source>
</reference>
<dbReference type="PANTHER" id="PTHR48206">
    <property type="entry name" value="CHLOROPLAST SENSOR KINASE, CHLOROPLASTIC"/>
    <property type="match status" value="1"/>
</dbReference>